<evidence type="ECO:0000256" key="2">
    <source>
        <dbReference type="ARBA" id="ARBA00023125"/>
    </source>
</evidence>
<accession>A0A2W6B114</accession>
<dbReference type="GO" id="GO:0045892">
    <property type="term" value="P:negative regulation of DNA-templated transcription"/>
    <property type="evidence" value="ECO:0007669"/>
    <property type="project" value="UniProtKB-ARBA"/>
</dbReference>
<feature type="domain" description="HTH tetR-type" evidence="5">
    <location>
        <begin position="14"/>
        <end position="74"/>
    </location>
</feature>
<keyword evidence="1" id="KW-0805">Transcription regulation</keyword>
<dbReference type="InterPro" id="IPR023772">
    <property type="entry name" value="DNA-bd_HTH_TetR-type_CS"/>
</dbReference>
<dbReference type="Pfam" id="PF00440">
    <property type="entry name" value="TetR_N"/>
    <property type="match status" value="1"/>
</dbReference>
<comment type="caution">
    <text evidence="6">The sequence shown here is derived from an EMBL/GenBank/DDBJ whole genome shotgun (WGS) entry which is preliminary data.</text>
</comment>
<dbReference type="InterPro" id="IPR054129">
    <property type="entry name" value="DesT_TetR_C"/>
</dbReference>
<dbReference type="GO" id="GO:0000976">
    <property type="term" value="F:transcription cis-regulatory region binding"/>
    <property type="evidence" value="ECO:0007669"/>
    <property type="project" value="TreeGrafter"/>
</dbReference>
<dbReference type="EMBL" id="QHBU01000012">
    <property type="protein sequence ID" value="PZR84091.1"/>
    <property type="molecule type" value="Genomic_DNA"/>
</dbReference>
<feature type="DNA-binding region" description="H-T-H motif" evidence="4">
    <location>
        <begin position="37"/>
        <end position="56"/>
    </location>
</feature>
<keyword evidence="3" id="KW-0804">Transcription</keyword>
<dbReference type="PROSITE" id="PS01081">
    <property type="entry name" value="HTH_TETR_1"/>
    <property type="match status" value="1"/>
</dbReference>
<organism evidence="6 7">
    <name type="scientific">Candidatus Aeolococcus gillhamiae</name>
    <dbReference type="NCBI Taxonomy" id="3127015"/>
    <lineage>
        <taxon>Bacteria</taxon>
        <taxon>Bacillati</taxon>
        <taxon>Candidatus Dormiibacterota</taxon>
        <taxon>Candidatus Dormibacteria</taxon>
        <taxon>Candidatus Aeolococcales</taxon>
        <taxon>Candidatus Aeolococcaceae</taxon>
        <taxon>Candidatus Aeolococcus</taxon>
    </lineage>
</organism>
<evidence type="ECO:0000313" key="6">
    <source>
        <dbReference type="EMBL" id="PZR84091.1"/>
    </source>
</evidence>
<dbReference type="PRINTS" id="PR00455">
    <property type="entry name" value="HTHTETR"/>
</dbReference>
<evidence type="ECO:0000313" key="7">
    <source>
        <dbReference type="Proteomes" id="UP000248724"/>
    </source>
</evidence>
<dbReference type="InterPro" id="IPR036271">
    <property type="entry name" value="Tet_transcr_reg_TetR-rel_C_sf"/>
</dbReference>
<dbReference type="SUPFAM" id="SSF48498">
    <property type="entry name" value="Tetracyclin repressor-like, C-terminal domain"/>
    <property type="match status" value="1"/>
</dbReference>
<dbReference type="SUPFAM" id="SSF46689">
    <property type="entry name" value="Homeodomain-like"/>
    <property type="match status" value="1"/>
</dbReference>
<dbReference type="AlphaFoldDB" id="A0A2W6B114"/>
<dbReference type="InterPro" id="IPR050109">
    <property type="entry name" value="HTH-type_TetR-like_transc_reg"/>
</dbReference>
<gene>
    <name evidence="6" type="ORF">DLM65_00625</name>
</gene>
<dbReference type="PROSITE" id="PS50977">
    <property type="entry name" value="HTH_TETR_2"/>
    <property type="match status" value="1"/>
</dbReference>
<evidence type="ECO:0000259" key="5">
    <source>
        <dbReference type="PROSITE" id="PS50977"/>
    </source>
</evidence>
<dbReference type="Pfam" id="PF21943">
    <property type="entry name" value="TetR_C_46"/>
    <property type="match status" value="1"/>
</dbReference>
<sequence length="215" mass="22811">MVIGTELRRRLPRAEREEQLLSVAQAVFAERGFRGPSMDEIALRAGVTKPVLYDHFGSKDGLIAACIRQAGVQLLRDVDSAVTAASGAAQILEAGFAAFFGFVESFGQGWFMLIGENSVVGPAADALESIRRQQAAYVAQKLAAEFPGAQHDDLSAFAEGIIGACERVALWRRDRPDVAAEKATAILMALVWGGLASLMASAGPRVVSPRPTPGS</sequence>
<evidence type="ECO:0000256" key="1">
    <source>
        <dbReference type="ARBA" id="ARBA00023015"/>
    </source>
</evidence>
<proteinExistence type="predicted"/>
<dbReference type="PANTHER" id="PTHR30055">
    <property type="entry name" value="HTH-TYPE TRANSCRIPTIONAL REGULATOR RUTR"/>
    <property type="match status" value="1"/>
</dbReference>
<dbReference type="Proteomes" id="UP000248724">
    <property type="component" value="Unassembled WGS sequence"/>
</dbReference>
<dbReference type="InterPro" id="IPR001647">
    <property type="entry name" value="HTH_TetR"/>
</dbReference>
<name>A0A2W6B114_9BACT</name>
<keyword evidence="2 4" id="KW-0238">DNA-binding</keyword>
<dbReference type="GO" id="GO:0003700">
    <property type="term" value="F:DNA-binding transcription factor activity"/>
    <property type="evidence" value="ECO:0007669"/>
    <property type="project" value="TreeGrafter"/>
</dbReference>
<evidence type="ECO:0000256" key="4">
    <source>
        <dbReference type="PROSITE-ProRule" id="PRU00335"/>
    </source>
</evidence>
<dbReference type="PANTHER" id="PTHR30055:SF158">
    <property type="entry name" value="POSSIBLE TRANSCRIPTIONAL REGULATORY PROTEIN (PROBABLY TETR-FAMILY)"/>
    <property type="match status" value="1"/>
</dbReference>
<reference evidence="6 7" key="1">
    <citation type="journal article" date="2017" name="Nature">
        <title>Atmospheric trace gases support primary production in Antarctic desert surface soil.</title>
        <authorList>
            <person name="Ji M."/>
            <person name="Greening C."/>
            <person name="Vanwonterghem I."/>
            <person name="Carere C.R."/>
            <person name="Bay S.K."/>
            <person name="Steen J.A."/>
            <person name="Montgomery K."/>
            <person name="Lines T."/>
            <person name="Beardall J."/>
            <person name="van Dorst J."/>
            <person name="Snape I."/>
            <person name="Stott M.B."/>
            <person name="Hugenholtz P."/>
            <person name="Ferrari B.C."/>
        </authorList>
    </citation>
    <scope>NUCLEOTIDE SEQUENCE [LARGE SCALE GENOMIC DNA]</scope>
    <source>
        <strain evidence="6">RRmetagenome_bin12</strain>
    </source>
</reference>
<dbReference type="InterPro" id="IPR009057">
    <property type="entry name" value="Homeodomain-like_sf"/>
</dbReference>
<dbReference type="Gene3D" id="1.10.357.10">
    <property type="entry name" value="Tetracycline Repressor, domain 2"/>
    <property type="match status" value="1"/>
</dbReference>
<dbReference type="FunFam" id="1.10.10.60:FF:000141">
    <property type="entry name" value="TetR family transcriptional regulator"/>
    <property type="match status" value="1"/>
</dbReference>
<protein>
    <submittedName>
        <fullName evidence="6">TetR family transcriptional regulator</fullName>
    </submittedName>
</protein>
<evidence type="ECO:0000256" key="3">
    <source>
        <dbReference type="ARBA" id="ARBA00023163"/>
    </source>
</evidence>